<dbReference type="PANTHER" id="PTHR47990">
    <property type="entry name" value="2-OXOGLUTARATE (2OG) AND FE(II)-DEPENDENT OXYGENASE SUPERFAMILY PROTEIN-RELATED"/>
    <property type="match status" value="1"/>
</dbReference>
<dbReference type="SUPFAM" id="SSF51197">
    <property type="entry name" value="Clavaminate synthase-like"/>
    <property type="match status" value="1"/>
</dbReference>
<sequence length="369" mass="39731">MTEFHVPTIDIGPYLVSGATARTSPDCAEVARRIDQACREVGFMQVTGHRVADSAIEGLAAALDEFFSLPLERKAAYRRDAGDNRGYAPPKSESLSMSLGVPPAGMMNDFYEAFTVGAEAGWYPGLDLPRSSYAPNTWPDAAPGFRAAVEEYFSEVTYISRVLLTAMADALGLDPGYFDAMTDHSIDALKMNHYALPEGEIELAGELMGMGAHTDFGILTVLWADQVPGLQVLGSDRRWHDVQPADGALLINLGDAMARWTNDRWMSTLHRVNPPIVDGRILRRRSAAFFFDGNHDAVIEALPGCYEPGQELYPPITVAENISAKVAGLKTGRAPAGADREAARVLAATAPSSAPAAPSAAPARPRVER</sequence>
<keyword evidence="3" id="KW-0408">Iron</keyword>
<dbReference type="Pfam" id="PF03171">
    <property type="entry name" value="2OG-FeII_Oxy"/>
    <property type="match status" value="1"/>
</dbReference>
<dbReference type="InterPro" id="IPR044861">
    <property type="entry name" value="IPNS-like_FE2OG_OXY"/>
</dbReference>
<dbReference type="InterPro" id="IPR050231">
    <property type="entry name" value="Iron_ascorbate_oxido_reductase"/>
</dbReference>
<evidence type="ECO:0000313" key="7">
    <source>
        <dbReference type="Proteomes" id="UP001183388"/>
    </source>
</evidence>
<dbReference type="Gene3D" id="2.60.120.330">
    <property type="entry name" value="B-lactam Antibiotic, Isopenicillin N Synthase, Chain"/>
    <property type="match status" value="1"/>
</dbReference>
<dbReference type="InterPro" id="IPR026992">
    <property type="entry name" value="DIOX_N"/>
</dbReference>
<keyword evidence="3" id="KW-0560">Oxidoreductase</keyword>
<organism evidence="6 7">
    <name type="scientific">Streptomyces boetiae</name>
    <dbReference type="NCBI Taxonomy" id="3075541"/>
    <lineage>
        <taxon>Bacteria</taxon>
        <taxon>Bacillati</taxon>
        <taxon>Actinomycetota</taxon>
        <taxon>Actinomycetes</taxon>
        <taxon>Kitasatosporales</taxon>
        <taxon>Streptomycetaceae</taxon>
        <taxon>Streptomyces</taxon>
    </lineage>
</organism>
<evidence type="ECO:0000259" key="5">
    <source>
        <dbReference type="PROSITE" id="PS51471"/>
    </source>
</evidence>
<feature type="region of interest" description="Disordered" evidence="4">
    <location>
        <begin position="345"/>
        <end position="369"/>
    </location>
</feature>
<comment type="caution">
    <text evidence="6">The sequence shown here is derived from an EMBL/GenBank/DDBJ whole genome shotgun (WGS) entry which is preliminary data.</text>
</comment>
<evidence type="ECO:0000256" key="4">
    <source>
        <dbReference type="SAM" id="MobiDB-lite"/>
    </source>
</evidence>
<gene>
    <name evidence="6" type="ORF">RM780_02625</name>
</gene>
<reference evidence="7" key="1">
    <citation type="submission" date="2023-07" db="EMBL/GenBank/DDBJ databases">
        <title>30 novel species of actinomycetes from the DSMZ collection.</title>
        <authorList>
            <person name="Nouioui I."/>
        </authorList>
    </citation>
    <scope>NUCLEOTIDE SEQUENCE [LARGE SCALE GENOMIC DNA]</scope>
    <source>
        <strain evidence="7">DSM 44917</strain>
    </source>
</reference>
<protein>
    <submittedName>
        <fullName evidence="6">2-oxoglutarate and iron-dependent oxygenase domain-containing protein</fullName>
    </submittedName>
</protein>
<accession>A0ABU2L3B5</accession>
<proteinExistence type="inferred from homology"/>
<evidence type="ECO:0000256" key="2">
    <source>
        <dbReference type="ARBA" id="ARBA00023194"/>
    </source>
</evidence>
<comment type="pathway">
    <text evidence="1">Antibiotic biosynthesis.</text>
</comment>
<dbReference type="RefSeq" id="WP_311628772.1">
    <property type="nucleotide sequence ID" value="NZ_JAVREN010000003.1"/>
</dbReference>
<feature type="domain" description="Fe2OG dioxygenase" evidence="5">
    <location>
        <begin position="185"/>
        <end position="293"/>
    </location>
</feature>
<keyword evidence="7" id="KW-1185">Reference proteome</keyword>
<dbReference type="InterPro" id="IPR005123">
    <property type="entry name" value="Oxoglu/Fe-dep_dioxygenase_dom"/>
</dbReference>
<evidence type="ECO:0000313" key="6">
    <source>
        <dbReference type="EMBL" id="MDT0305857.1"/>
    </source>
</evidence>
<comment type="similarity">
    <text evidence="3">Belongs to the iron/ascorbate-dependent oxidoreductase family.</text>
</comment>
<dbReference type="EMBL" id="JAVREN010000003">
    <property type="protein sequence ID" value="MDT0305857.1"/>
    <property type="molecule type" value="Genomic_DNA"/>
</dbReference>
<dbReference type="Pfam" id="PF14226">
    <property type="entry name" value="DIOX_N"/>
    <property type="match status" value="1"/>
</dbReference>
<keyword evidence="3" id="KW-0479">Metal-binding</keyword>
<name>A0ABU2L3B5_9ACTN</name>
<dbReference type="PROSITE" id="PS51471">
    <property type="entry name" value="FE2OG_OXY"/>
    <property type="match status" value="1"/>
</dbReference>
<keyword evidence="2" id="KW-0045">Antibiotic biosynthesis</keyword>
<evidence type="ECO:0000256" key="1">
    <source>
        <dbReference type="ARBA" id="ARBA00004792"/>
    </source>
</evidence>
<dbReference type="InterPro" id="IPR027443">
    <property type="entry name" value="IPNS-like_sf"/>
</dbReference>
<evidence type="ECO:0000256" key="3">
    <source>
        <dbReference type="RuleBase" id="RU003682"/>
    </source>
</evidence>
<dbReference type="Proteomes" id="UP001183388">
    <property type="component" value="Unassembled WGS sequence"/>
</dbReference>
<feature type="compositionally biased region" description="Low complexity" evidence="4">
    <location>
        <begin position="347"/>
        <end position="363"/>
    </location>
</feature>
<dbReference type="PRINTS" id="PR00682">
    <property type="entry name" value="IPNSYNTHASE"/>
</dbReference>